<comment type="caution">
    <text evidence="1">The sequence shown here is derived from an EMBL/GenBank/DDBJ whole genome shotgun (WGS) entry which is preliminary data.</text>
</comment>
<dbReference type="AlphaFoldDB" id="A0A811PNA4"/>
<gene>
    <name evidence="1" type="ORF">NCGR_LOCUS31490</name>
</gene>
<proteinExistence type="predicted"/>
<dbReference type="EMBL" id="CAJGYO010000007">
    <property type="protein sequence ID" value="CAD6247281.1"/>
    <property type="molecule type" value="Genomic_DNA"/>
</dbReference>
<reference evidence="1" key="1">
    <citation type="submission" date="2020-10" db="EMBL/GenBank/DDBJ databases">
        <authorList>
            <person name="Han B."/>
            <person name="Lu T."/>
            <person name="Zhao Q."/>
            <person name="Huang X."/>
            <person name="Zhao Y."/>
        </authorList>
    </citation>
    <scope>NUCLEOTIDE SEQUENCE</scope>
</reference>
<evidence type="ECO:0000313" key="2">
    <source>
        <dbReference type="Proteomes" id="UP000604825"/>
    </source>
</evidence>
<dbReference type="Proteomes" id="UP000604825">
    <property type="component" value="Unassembled WGS sequence"/>
</dbReference>
<organism evidence="1 2">
    <name type="scientific">Miscanthus lutarioriparius</name>
    <dbReference type="NCBI Taxonomy" id="422564"/>
    <lineage>
        <taxon>Eukaryota</taxon>
        <taxon>Viridiplantae</taxon>
        <taxon>Streptophyta</taxon>
        <taxon>Embryophyta</taxon>
        <taxon>Tracheophyta</taxon>
        <taxon>Spermatophyta</taxon>
        <taxon>Magnoliopsida</taxon>
        <taxon>Liliopsida</taxon>
        <taxon>Poales</taxon>
        <taxon>Poaceae</taxon>
        <taxon>PACMAD clade</taxon>
        <taxon>Panicoideae</taxon>
        <taxon>Andropogonodae</taxon>
        <taxon>Andropogoneae</taxon>
        <taxon>Saccharinae</taxon>
        <taxon>Miscanthus</taxon>
    </lineage>
</organism>
<keyword evidence="2" id="KW-1185">Reference proteome</keyword>
<name>A0A811PNA4_9POAL</name>
<protein>
    <submittedName>
        <fullName evidence="1">Uncharacterized protein</fullName>
    </submittedName>
</protein>
<sequence length="66" mass="6703">MAMPTTSSASPCQAPSPAGLGLPLLSSPGARASILAFSRRLRPRGAVISAPTGEDATSTLFWFSIA</sequence>
<evidence type="ECO:0000313" key="1">
    <source>
        <dbReference type="EMBL" id="CAD6247281.1"/>
    </source>
</evidence>
<accession>A0A811PNA4</accession>